<dbReference type="RefSeq" id="WP_087130946.1">
    <property type="nucleotide sequence ID" value="NZ_FCOE02000002.1"/>
</dbReference>
<evidence type="ECO:0000256" key="1">
    <source>
        <dbReference type="ARBA" id="ARBA00011073"/>
    </source>
</evidence>
<dbReference type="InterPro" id="IPR023828">
    <property type="entry name" value="Peptidase_S8_Ser-AS"/>
</dbReference>
<dbReference type="OrthoDB" id="9115057at2"/>
<dbReference type="AlphaFoldDB" id="A0A157ZEV6"/>
<reference evidence="7" key="1">
    <citation type="submission" date="2016-01" db="EMBL/GenBank/DDBJ databases">
        <authorList>
            <person name="Peeters C."/>
        </authorList>
    </citation>
    <scope>NUCLEOTIDE SEQUENCE [LARGE SCALE GENOMIC DNA]</scope>
    <source>
        <strain evidence="7">LMG 29323</strain>
    </source>
</reference>
<dbReference type="GO" id="GO:0004252">
    <property type="term" value="F:serine-type endopeptidase activity"/>
    <property type="evidence" value="ECO:0007669"/>
    <property type="project" value="UniProtKB-UniRule"/>
</dbReference>
<accession>A0A157ZEV6</accession>
<dbReference type="Proteomes" id="UP000054911">
    <property type="component" value="Unassembled WGS sequence"/>
</dbReference>
<gene>
    <name evidence="7" type="ORF">AWB80_00705</name>
</gene>
<dbReference type="GO" id="GO:0006508">
    <property type="term" value="P:proteolysis"/>
    <property type="evidence" value="ECO:0007669"/>
    <property type="project" value="UniProtKB-KW"/>
</dbReference>
<dbReference type="Gene3D" id="3.40.50.200">
    <property type="entry name" value="Peptidase S8/S53 domain"/>
    <property type="match status" value="1"/>
</dbReference>
<feature type="domain" description="Peptidase S8/S53" evidence="6">
    <location>
        <begin position="175"/>
        <end position="405"/>
    </location>
</feature>
<comment type="caution">
    <text evidence="7">The sequence shown here is derived from an EMBL/GenBank/DDBJ whole genome shotgun (WGS) entry which is preliminary data.</text>
</comment>
<dbReference type="PROSITE" id="PS00138">
    <property type="entry name" value="SUBTILASE_SER"/>
    <property type="match status" value="1"/>
</dbReference>
<sequence length="437" mass="44721">MKLIFPLARTPRSARRHLSLIAWIACAHIIGLYPGVAAAVDAGLAVWPATANLPANLGGTIDGKYTDRNGKVFDGTGYTVVDIDGAFRPDNPSFTTAAGRNKIIAEACFGQPAGSVAWPSLCKHQTFVSRPLAGNPSAGYYFSSLPGDSMPSDSPDNTCRQTDSSGQPGFCHYYHGTVTSGVMVGQPRTRTEVDATFTYTGVAPGANVIALKIGGGTGTDGAIGWPINSVVDALNYVHNGLLARTDIGPSIVAVNISSNGSSAAGDLPCGANSEGARIDEIAGKLRAKGVAVLMSAGNDAVNGTGSWTCGSNVIPVGASDILAPTEPTTYSNVSQRVSLFAPVGIGDRASRNFVLVPWSGNGALHGSFYPWGTSFAAPQVAGAFAVLRQKFGKTPSVDSLVALMQATGKPLTGSRAGLANSRAAVLNIGAALDGAPN</sequence>
<protein>
    <submittedName>
        <fullName evidence="7">Subtilase family protein</fullName>
    </submittedName>
</protein>
<evidence type="ECO:0000313" key="7">
    <source>
        <dbReference type="EMBL" id="SAK44050.1"/>
    </source>
</evidence>
<feature type="active site" description="Charge relay system" evidence="5">
    <location>
        <position position="374"/>
    </location>
</feature>
<dbReference type="PANTHER" id="PTHR43806">
    <property type="entry name" value="PEPTIDASE S8"/>
    <property type="match status" value="1"/>
</dbReference>
<dbReference type="PROSITE" id="PS51892">
    <property type="entry name" value="SUBTILASE"/>
    <property type="match status" value="1"/>
</dbReference>
<dbReference type="PANTHER" id="PTHR43806:SF11">
    <property type="entry name" value="CEREVISIN-RELATED"/>
    <property type="match status" value="1"/>
</dbReference>
<dbReference type="Pfam" id="PF00082">
    <property type="entry name" value="Peptidase_S8"/>
    <property type="match status" value="1"/>
</dbReference>
<evidence type="ECO:0000259" key="6">
    <source>
        <dbReference type="Pfam" id="PF00082"/>
    </source>
</evidence>
<evidence type="ECO:0000313" key="8">
    <source>
        <dbReference type="Proteomes" id="UP000054911"/>
    </source>
</evidence>
<dbReference type="InterPro" id="IPR015500">
    <property type="entry name" value="Peptidase_S8_subtilisin-rel"/>
</dbReference>
<dbReference type="EMBL" id="FCOE02000002">
    <property type="protein sequence ID" value="SAK44050.1"/>
    <property type="molecule type" value="Genomic_DNA"/>
</dbReference>
<keyword evidence="4 5" id="KW-0720">Serine protease</keyword>
<name>A0A157ZEV6_9BURK</name>
<dbReference type="SUPFAM" id="SSF52743">
    <property type="entry name" value="Subtilisin-like"/>
    <property type="match status" value="1"/>
</dbReference>
<dbReference type="InterPro" id="IPR000209">
    <property type="entry name" value="Peptidase_S8/S53_dom"/>
</dbReference>
<organism evidence="7 8">
    <name type="scientific">Caballeronia pedi</name>
    <dbReference type="NCBI Taxonomy" id="1777141"/>
    <lineage>
        <taxon>Bacteria</taxon>
        <taxon>Pseudomonadati</taxon>
        <taxon>Pseudomonadota</taxon>
        <taxon>Betaproteobacteria</taxon>
        <taxon>Burkholderiales</taxon>
        <taxon>Burkholderiaceae</taxon>
        <taxon>Caballeronia</taxon>
    </lineage>
</organism>
<keyword evidence="3 5" id="KW-0378">Hydrolase</keyword>
<evidence type="ECO:0000256" key="3">
    <source>
        <dbReference type="ARBA" id="ARBA00022801"/>
    </source>
</evidence>
<dbReference type="InterPro" id="IPR050131">
    <property type="entry name" value="Peptidase_S8_subtilisin-like"/>
</dbReference>
<comment type="similarity">
    <text evidence="1 5">Belongs to the peptidase S8 family.</text>
</comment>
<evidence type="ECO:0000256" key="4">
    <source>
        <dbReference type="ARBA" id="ARBA00022825"/>
    </source>
</evidence>
<feature type="active site" description="Charge relay system" evidence="5">
    <location>
        <position position="84"/>
    </location>
</feature>
<evidence type="ECO:0000256" key="5">
    <source>
        <dbReference type="PROSITE-ProRule" id="PRU01240"/>
    </source>
</evidence>
<evidence type="ECO:0000256" key="2">
    <source>
        <dbReference type="ARBA" id="ARBA00022670"/>
    </source>
</evidence>
<dbReference type="STRING" id="1777141.AWB80_00705"/>
<feature type="active site" description="Charge relay system" evidence="5">
    <location>
        <position position="175"/>
    </location>
</feature>
<dbReference type="PRINTS" id="PR00723">
    <property type="entry name" value="SUBTILISIN"/>
</dbReference>
<proteinExistence type="inferred from homology"/>
<dbReference type="InterPro" id="IPR036852">
    <property type="entry name" value="Peptidase_S8/S53_dom_sf"/>
</dbReference>
<keyword evidence="8" id="KW-1185">Reference proteome</keyword>
<keyword evidence="2 5" id="KW-0645">Protease</keyword>